<dbReference type="STRING" id="35608.A0A2U1PS65"/>
<feature type="domain" description="PWWP" evidence="2">
    <location>
        <begin position="489"/>
        <end position="538"/>
    </location>
</feature>
<feature type="compositionally biased region" description="Basic and acidic residues" evidence="1">
    <location>
        <begin position="1002"/>
        <end position="1019"/>
    </location>
</feature>
<dbReference type="CDD" id="cd22541">
    <property type="entry name" value="SP5_N"/>
    <property type="match status" value="2"/>
</dbReference>
<evidence type="ECO:0000313" key="4">
    <source>
        <dbReference type="Proteomes" id="UP000245207"/>
    </source>
</evidence>
<dbReference type="OrthoDB" id="62853at2759"/>
<feature type="compositionally biased region" description="Low complexity" evidence="1">
    <location>
        <begin position="1166"/>
        <end position="1177"/>
    </location>
</feature>
<evidence type="ECO:0000313" key="3">
    <source>
        <dbReference type="EMBL" id="PWA88591.1"/>
    </source>
</evidence>
<dbReference type="InterPro" id="IPR000313">
    <property type="entry name" value="PWWP_dom"/>
</dbReference>
<dbReference type="Proteomes" id="UP000245207">
    <property type="component" value="Unassembled WGS sequence"/>
</dbReference>
<feature type="compositionally biased region" description="Acidic residues" evidence="1">
    <location>
        <begin position="434"/>
        <end position="457"/>
    </location>
</feature>
<dbReference type="Pfam" id="PF00855">
    <property type="entry name" value="PWWP"/>
    <property type="match status" value="1"/>
</dbReference>
<dbReference type="PANTHER" id="PTHR42851:SF4">
    <property type="entry name" value="PWWP DOMAIN-CONTAINING PROTEIN"/>
    <property type="match status" value="1"/>
</dbReference>
<dbReference type="InterPro" id="IPR053063">
    <property type="entry name" value="PWWP_domain_containing_PDP"/>
</dbReference>
<organism evidence="3 4">
    <name type="scientific">Artemisia annua</name>
    <name type="common">Sweet wormwood</name>
    <dbReference type="NCBI Taxonomy" id="35608"/>
    <lineage>
        <taxon>Eukaryota</taxon>
        <taxon>Viridiplantae</taxon>
        <taxon>Streptophyta</taxon>
        <taxon>Embryophyta</taxon>
        <taxon>Tracheophyta</taxon>
        <taxon>Spermatophyta</taxon>
        <taxon>Magnoliopsida</taxon>
        <taxon>eudicotyledons</taxon>
        <taxon>Gunneridae</taxon>
        <taxon>Pentapetalae</taxon>
        <taxon>asterids</taxon>
        <taxon>campanulids</taxon>
        <taxon>Asterales</taxon>
        <taxon>Asteraceae</taxon>
        <taxon>Asteroideae</taxon>
        <taxon>Anthemideae</taxon>
        <taxon>Artemisiinae</taxon>
        <taxon>Artemisia</taxon>
    </lineage>
</organism>
<evidence type="ECO:0000256" key="1">
    <source>
        <dbReference type="SAM" id="MobiDB-lite"/>
    </source>
</evidence>
<feature type="compositionally biased region" description="Basic and acidic residues" evidence="1">
    <location>
        <begin position="796"/>
        <end position="809"/>
    </location>
</feature>
<dbReference type="PROSITE" id="PS50812">
    <property type="entry name" value="PWWP"/>
    <property type="match status" value="1"/>
</dbReference>
<protein>
    <submittedName>
        <fullName evidence="3">PWWP-like protein</fullName>
    </submittedName>
</protein>
<feature type="region of interest" description="Disordered" evidence="1">
    <location>
        <begin position="707"/>
        <end position="770"/>
    </location>
</feature>
<feature type="compositionally biased region" description="Basic residues" evidence="1">
    <location>
        <begin position="932"/>
        <end position="942"/>
    </location>
</feature>
<accession>A0A2U1PS65</accession>
<feature type="compositionally biased region" description="Basic and acidic residues" evidence="1">
    <location>
        <begin position="970"/>
        <end position="981"/>
    </location>
</feature>
<name>A0A2U1PS65_ARTAN</name>
<feature type="region of interest" description="Disordered" evidence="1">
    <location>
        <begin position="433"/>
        <end position="466"/>
    </location>
</feature>
<keyword evidence="4" id="KW-1185">Reference proteome</keyword>
<sequence length="1329" mass="146259">MEEREEDMLVGVVDVNLDRNAGLDTGLGQDLVGIRVSNSEKGEVIVNEEEGGQARVLNSEKVDAEGLDSVEVSKDVVRASGSNGDIAEPSFTATVLGSKEVETEESFVRKDEAQGMSEVVKDDAQGNEAVESTSSEPQCIVEQPMVCDQEVTDGGEALDTSKISESLTTMNPGSEDVDVVVMEEGVTSKDEAQNCVSVDPSLVCPEVVNSASVAGDANVHPGNLEGNGEADKFNKKEGPHLTTVEITQDAEKVENGTGVQDSRLAVESTSGEPQAVGETGLVENVETEKGLTKNEGVVEQSTVSVPEVAYENGVLDDKSVNEDEAVDTRKIPESLTTENLGTDEGKNDADMEGVDNAGTDIDEVLGWKDENPETDVITGAGKDDQFDVFANFEAEQGLPESSGKDKEPIVYGRRANVEVPLYDAALDGSRSLVSEDENLDIETDSEEDYEYVQEEESGQSAEHLENGSSFSLHQPRYFQPPKIEGEFAVSDLVWGKVRSHPWWPGQIVDPSDASQKAMKYYKKDRYLVAYFGDHSFAWNVSSVLKPFRANFSQIEKQTNLEAYKDAVECALEEVSRRVELGLACSCIPRDIYKKIECQVIENGGVRQKATIRHGLDESASVSSFEPDKLVDYVRLLAQFPGEGDNMDIAIAKAQLSSYGRYKGYRELTEFQLFGDLLEDAPVHEGVEEVDKNVEKFENNLVESAYPNKERSLSDITDEAPESGGGTSKSVSSYALKKRKARHSISNGSLKKPKRQPEKVSTAAPISTPKPSFKIGRLIQRVASQMTGPPSALKSNSDTKVDHGQEDSQHTDQGVGSVIPLQTPETPQVEASVAEMLSQLHLTAQDPMKNYTHLHTILPFFYNRRADVYSKSLKKSPPVEKPVGGSEIKASDENDPEKIIQNTSEEQLSQDHQNGGIEYQVEASEQDEEDKPAKRRRGPYKKKVVVDEQDEEDKPAKGRRGPYKKQVVANEQDKLDEQDKPAQRRRHSKKQVVASEQDDQDKQEDKQDGQDKQEEQDKPAKIRRRSKKQVVASEQGEQDEQDKPAKKRRRSKLEKLEVMEEEEPEIVKRRRENLATEIVLKFTEGINFASVNNLNKTFRRFGPLMESETEVDKEGGRARVVFKKCSDAEVAHSSAGKFKIFGSIDVTYELNYTPLVSYRPLPLPSFQDPLPLPSSQDPLPHPSFQDPLPLPSFQDPLPSPSFEDTFPLPSSQEPLPLPSSQEPLPLPSSQDPLPLPSSQDPLPLPSSQDPFPLPSSQEPLPLPSSQDPLPLPSSQDPLPLPSSQDPFPLPSSQEPLPLPSSQDPLPLPSSQDPLPLLSLQEPLQDPMDAS</sequence>
<feature type="compositionally biased region" description="Polar residues" evidence="1">
    <location>
        <begin position="899"/>
        <end position="912"/>
    </location>
</feature>
<dbReference type="SUPFAM" id="SSF63748">
    <property type="entry name" value="Tudor/PWWP/MBT"/>
    <property type="match status" value="1"/>
</dbReference>
<dbReference type="Gene3D" id="2.30.30.140">
    <property type="match status" value="1"/>
</dbReference>
<feature type="compositionally biased region" description="Low complexity" evidence="1">
    <location>
        <begin position="1205"/>
        <end position="1329"/>
    </location>
</feature>
<dbReference type="EMBL" id="PKPP01000798">
    <property type="protein sequence ID" value="PWA88591.1"/>
    <property type="molecule type" value="Genomic_DNA"/>
</dbReference>
<comment type="caution">
    <text evidence="3">The sequence shown here is derived from an EMBL/GenBank/DDBJ whole genome shotgun (WGS) entry which is preliminary data.</text>
</comment>
<feature type="compositionally biased region" description="Polar residues" evidence="1">
    <location>
        <begin position="785"/>
        <end position="795"/>
    </location>
</feature>
<feature type="region of interest" description="Disordered" evidence="1">
    <location>
        <begin position="785"/>
        <end position="819"/>
    </location>
</feature>
<evidence type="ECO:0000259" key="2">
    <source>
        <dbReference type="PROSITE" id="PS50812"/>
    </source>
</evidence>
<reference evidence="3 4" key="1">
    <citation type="journal article" date="2018" name="Mol. Plant">
        <title>The genome of Artemisia annua provides insight into the evolution of Asteraceae family and artemisinin biosynthesis.</title>
        <authorList>
            <person name="Shen Q."/>
            <person name="Zhang L."/>
            <person name="Liao Z."/>
            <person name="Wang S."/>
            <person name="Yan T."/>
            <person name="Shi P."/>
            <person name="Liu M."/>
            <person name="Fu X."/>
            <person name="Pan Q."/>
            <person name="Wang Y."/>
            <person name="Lv Z."/>
            <person name="Lu X."/>
            <person name="Zhang F."/>
            <person name="Jiang W."/>
            <person name="Ma Y."/>
            <person name="Chen M."/>
            <person name="Hao X."/>
            <person name="Li L."/>
            <person name="Tang Y."/>
            <person name="Lv G."/>
            <person name="Zhou Y."/>
            <person name="Sun X."/>
            <person name="Brodelius P.E."/>
            <person name="Rose J.K.C."/>
            <person name="Tang K."/>
        </authorList>
    </citation>
    <scope>NUCLEOTIDE SEQUENCE [LARGE SCALE GENOMIC DNA]</scope>
    <source>
        <strain evidence="4">cv. Huhao1</strain>
        <tissue evidence="3">Leaf</tissue>
    </source>
</reference>
<feature type="compositionally biased region" description="Basic and acidic residues" evidence="1">
    <location>
        <begin position="888"/>
        <end position="897"/>
    </location>
</feature>
<proteinExistence type="predicted"/>
<dbReference type="SMART" id="SM00293">
    <property type="entry name" value="PWWP"/>
    <property type="match status" value="1"/>
</dbReference>
<feature type="region of interest" description="Disordered" evidence="1">
    <location>
        <begin position="872"/>
        <end position="1056"/>
    </location>
</feature>
<feature type="region of interest" description="Disordered" evidence="1">
    <location>
        <begin position="1166"/>
        <end position="1329"/>
    </location>
</feature>
<dbReference type="PANTHER" id="PTHR42851">
    <property type="entry name" value="ALDOLASE-RELATED"/>
    <property type="match status" value="1"/>
</dbReference>
<dbReference type="CDD" id="cd05162">
    <property type="entry name" value="PWWP"/>
    <property type="match status" value="1"/>
</dbReference>
<gene>
    <name evidence="3" type="ORF">CTI12_AA103600</name>
</gene>